<dbReference type="GO" id="GO:0003677">
    <property type="term" value="F:DNA binding"/>
    <property type="evidence" value="ECO:0007669"/>
    <property type="project" value="UniProtKB-KW"/>
</dbReference>
<dbReference type="Pfam" id="PF13374">
    <property type="entry name" value="TPR_10"/>
    <property type="match status" value="1"/>
</dbReference>
<dbReference type="PROSITE" id="PS50943">
    <property type="entry name" value="HTH_CROC1"/>
    <property type="match status" value="1"/>
</dbReference>
<dbReference type="Pfam" id="PF13424">
    <property type="entry name" value="TPR_12"/>
    <property type="match status" value="2"/>
</dbReference>
<accession>A0A326U6U9</accession>
<dbReference type="OrthoDB" id="136988at2"/>
<evidence type="ECO:0000259" key="4">
    <source>
        <dbReference type="PROSITE" id="PS50943"/>
    </source>
</evidence>
<keyword evidence="1" id="KW-0677">Repeat</keyword>
<reference evidence="5 6" key="1">
    <citation type="submission" date="2018-06" db="EMBL/GenBank/DDBJ databases">
        <title>Genomic Encyclopedia of Archaeal and Bacterial Type Strains, Phase II (KMG-II): from individual species to whole genera.</title>
        <authorList>
            <person name="Goeker M."/>
        </authorList>
    </citation>
    <scope>NUCLEOTIDE SEQUENCE [LARGE SCALE GENOMIC DNA]</scope>
    <source>
        <strain evidence="5 6">ATCC BAA-1881</strain>
    </source>
</reference>
<dbReference type="Gene3D" id="1.25.40.10">
    <property type="entry name" value="Tetratricopeptide repeat domain"/>
    <property type="match status" value="3"/>
</dbReference>
<keyword evidence="2 3" id="KW-0802">TPR repeat</keyword>
<dbReference type="Gene3D" id="3.40.50.300">
    <property type="entry name" value="P-loop containing nucleotide triphosphate hydrolases"/>
    <property type="match status" value="1"/>
</dbReference>
<sequence length="831" mass="95060">MNASLFDFFGNRLKAYRQRSGLTQRQLAAELGVHRNTIGAWERGEYLPETKGMVLELARHLHLNEQEARSLLQAGLTALSPYWFVPYQRNVFFTGRDSLLQQLHENLRTHACLLCGMGGIGKTQLALEYAYRFFSEYTALFWLQAESEESLRASLLSVAELLDVGENQAQEAILDAVFNWLQVHPGWLLILDNVEDRTTVERFFSPDYHGTLLLTTRYQQLALPATRVQVEELTAEESFDFLRQRLGLKEPLPVSLHADIQALVRLMDGLPLALDQAAGYISEAHCSLRSYLYLLRTRLIPLLQDRSEGSSYPYSLVSTFELAFEKLQQRDPLAADFLLCCCWLVPDTIPVRLFREGTAYGRTSLRRFVDDASRIESVLETLEAYSLIRRNGSTFSIHRLVQAIVRTRSSAEWLACAVRLLEELFPRALSKQASWSWCDTLVPHVFQLTALPNLPEKTVFASLLLKCAHYLARRVRFEQAEALVQRALQIQQGGVTAISYTALAVLRWQRGRYTEAAQMVQQGLAAFQEENTVPAEELGVFAALLDGLGHMREAEAFYRRALAASPAESPALLNNFALHYYRRGRYDDAERLYRRAIRLYGRARQETDLVAPLNNLALVRIQQKAYSKAEMLLKHALHLRERLFGPDHPAISRVLKNLARCYQGQGRYTEAEEALLRALRVYERHYGPEHPELSRPLSGLAQLYVQQERYSEAEAFYERAQVVRQRALGSQDPALAELLIQQGQALVQQGRYSEAETLYERAQAIQQHALRPEHPDVMRLSVCFAYLYRLQGRQQEATALYERAQRIASRLELTSVDIYQLQEPGELFLQE</sequence>
<dbReference type="Gene3D" id="1.10.260.40">
    <property type="entry name" value="lambda repressor-like DNA-binding domains"/>
    <property type="match status" value="1"/>
</dbReference>
<keyword evidence="5" id="KW-0238">DNA-binding</keyword>
<feature type="repeat" description="TPR" evidence="3">
    <location>
        <begin position="652"/>
        <end position="685"/>
    </location>
</feature>
<proteinExistence type="predicted"/>
<dbReference type="InterPro" id="IPR027417">
    <property type="entry name" value="P-loop_NTPase"/>
</dbReference>
<dbReference type="SUPFAM" id="SSF47413">
    <property type="entry name" value="lambda repressor-like DNA-binding domains"/>
    <property type="match status" value="1"/>
</dbReference>
<dbReference type="CDD" id="cd00093">
    <property type="entry name" value="HTH_XRE"/>
    <property type="match status" value="1"/>
</dbReference>
<dbReference type="GO" id="GO:0042802">
    <property type="term" value="F:identical protein binding"/>
    <property type="evidence" value="ECO:0007669"/>
    <property type="project" value="InterPro"/>
</dbReference>
<protein>
    <submittedName>
        <fullName evidence="5">DNA-binding XRE family transcriptional regulator</fullName>
    </submittedName>
</protein>
<feature type="repeat" description="TPR" evidence="3">
    <location>
        <begin position="570"/>
        <end position="603"/>
    </location>
</feature>
<dbReference type="PRINTS" id="PR00381">
    <property type="entry name" value="KINESINLIGHT"/>
</dbReference>
<feature type="domain" description="HTH cro/C1-type" evidence="4">
    <location>
        <begin position="13"/>
        <end position="48"/>
    </location>
</feature>
<dbReference type="Pfam" id="PF00931">
    <property type="entry name" value="NB-ARC"/>
    <property type="match status" value="1"/>
</dbReference>
<dbReference type="InterPro" id="IPR010982">
    <property type="entry name" value="Lambda_DNA-bd_dom_sf"/>
</dbReference>
<dbReference type="RefSeq" id="WP_111323154.1">
    <property type="nucleotide sequence ID" value="NZ_BIFX01000001.1"/>
</dbReference>
<evidence type="ECO:0000313" key="5">
    <source>
        <dbReference type="EMBL" id="PZW29188.1"/>
    </source>
</evidence>
<dbReference type="SUPFAM" id="SSF52540">
    <property type="entry name" value="P-loop containing nucleoside triphosphate hydrolases"/>
    <property type="match status" value="1"/>
</dbReference>
<organism evidence="5 6">
    <name type="scientific">Thermosporothrix hazakensis</name>
    <dbReference type="NCBI Taxonomy" id="644383"/>
    <lineage>
        <taxon>Bacteria</taxon>
        <taxon>Bacillati</taxon>
        <taxon>Chloroflexota</taxon>
        <taxon>Ktedonobacteria</taxon>
        <taxon>Ktedonobacterales</taxon>
        <taxon>Thermosporotrichaceae</taxon>
        <taxon>Thermosporothrix</taxon>
    </lineage>
</organism>
<dbReference type="Proteomes" id="UP000248806">
    <property type="component" value="Unassembled WGS sequence"/>
</dbReference>
<keyword evidence="6" id="KW-1185">Reference proteome</keyword>
<dbReference type="InterPro" id="IPR011990">
    <property type="entry name" value="TPR-like_helical_dom_sf"/>
</dbReference>
<name>A0A326U6U9_THEHA</name>
<feature type="repeat" description="TPR" evidence="3">
    <location>
        <begin position="736"/>
        <end position="769"/>
    </location>
</feature>
<dbReference type="NCBIfam" id="NF040586">
    <property type="entry name" value="FxSxx_TPR"/>
    <property type="match status" value="1"/>
</dbReference>
<evidence type="ECO:0000256" key="2">
    <source>
        <dbReference type="ARBA" id="ARBA00022803"/>
    </source>
</evidence>
<dbReference type="GO" id="GO:0043531">
    <property type="term" value="F:ADP binding"/>
    <property type="evidence" value="ECO:0007669"/>
    <property type="project" value="InterPro"/>
</dbReference>
<evidence type="ECO:0000256" key="1">
    <source>
        <dbReference type="ARBA" id="ARBA00022737"/>
    </source>
</evidence>
<dbReference type="InterPro" id="IPR019734">
    <property type="entry name" value="TPR_rpt"/>
</dbReference>
<evidence type="ECO:0000256" key="3">
    <source>
        <dbReference type="PROSITE-ProRule" id="PRU00339"/>
    </source>
</evidence>
<dbReference type="InterPro" id="IPR056681">
    <property type="entry name" value="DUF7779"/>
</dbReference>
<dbReference type="EMBL" id="QKUF01000009">
    <property type="protein sequence ID" value="PZW29188.1"/>
    <property type="molecule type" value="Genomic_DNA"/>
</dbReference>
<evidence type="ECO:0000313" key="6">
    <source>
        <dbReference type="Proteomes" id="UP000248806"/>
    </source>
</evidence>
<comment type="caution">
    <text evidence="5">The sequence shown here is derived from an EMBL/GenBank/DDBJ whole genome shotgun (WGS) entry which is preliminary data.</text>
</comment>
<dbReference type="PROSITE" id="PS50005">
    <property type="entry name" value="TPR"/>
    <property type="match status" value="3"/>
</dbReference>
<dbReference type="InterPro" id="IPR001387">
    <property type="entry name" value="Cro/C1-type_HTH"/>
</dbReference>
<dbReference type="Pfam" id="PF25000">
    <property type="entry name" value="DUF7779"/>
    <property type="match status" value="1"/>
</dbReference>
<dbReference type="PANTHER" id="PTHR45641:SF19">
    <property type="entry name" value="NEPHROCYSTIN-3"/>
    <property type="match status" value="1"/>
</dbReference>
<dbReference type="SMART" id="SM00028">
    <property type="entry name" value="TPR"/>
    <property type="match status" value="9"/>
</dbReference>
<dbReference type="SMART" id="SM00530">
    <property type="entry name" value="HTH_XRE"/>
    <property type="match status" value="1"/>
</dbReference>
<dbReference type="SUPFAM" id="SSF48452">
    <property type="entry name" value="TPR-like"/>
    <property type="match status" value="2"/>
</dbReference>
<dbReference type="InterPro" id="IPR002182">
    <property type="entry name" value="NB-ARC"/>
</dbReference>
<dbReference type="Pfam" id="PF07721">
    <property type="entry name" value="TPR_4"/>
    <property type="match status" value="1"/>
</dbReference>
<dbReference type="Pfam" id="PF13560">
    <property type="entry name" value="HTH_31"/>
    <property type="match status" value="1"/>
</dbReference>
<dbReference type="PANTHER" id="PTHR45641">
    <property type="entry name" value="TETRATRICOPEPTIDE REPEAT PROTEIN (AFU_ORTHOLOGUE AFUA_6G03870)"/>
    <property type="match status" value="1"/>
</dbReference>
<dbReference type="AlphaFoldDB" id="A0A326U6U9"/>
<gene>
    <name evidence="5" type="ORF">EI42_02909</name>
</gene>
<dbReference type="InterPro" id="IPR011717">
    <property type="entry name" value="TPR-4"/>
</dbReference>